<proteinExistence type="predicted"/>
<keyword evidence="2" id="KW-0456">Lyase</keyword>
<dbReference type="InterPro" id="IPR013024">
    <property type="entry name" value="GGCT-like"/>
</dbReference>
<evidence type="ECO:0000256" key="2">
    <source>
        <dbReference type="ARBA" id="ARBA00023239"/>
    </source>
</evidence>
<dbReference type="Proteomes" id="UP000185678">
    <property type="component" value="Unassembled WGS sequence"/>
</dbReference>
<organism evidence="3 4">
    <name type="scientific">Insolitispirillum peregrinum</name>
    <dbReference type="NCBI Taxonomy" id="80876"/>
    <lineage>
        <taxon>Bacteria</taxon>
        <taxon>Pseudomonadati</taxon>
        <taxon>Pseudomonadota</taxon>
        <taxon>Alphaproteobacteria</taxon>
        <taxon>Rhodospirillales</taxon>
        <taxon>Novispirillaceae</taxon>
        <taxon>Insolitispirillum</taxon>
    </lineage>
</organism>
<dbReference type="GO" id="GO:0005737">
    <property type="term" value="C:cytoplasm"/>
    <property type="evidence" value="ECO:0007669"/>
    <property type="project" value="TreeGrafter"/>
</dbReference>
<dbReference type="Gene3D" id="3.10.490.10">
    <property type="entry name" value="Gamma-glutamyl cyclotransferase-like"/>
    <property type="match status" value="1"/>
</dbReference>
<name>A0A1N7Q516_9PROT</name>
<dbReference type="AlphaFoldDB" id="A0A1N7Q516"/>
<dbReference type="EMBL" id="FTOA01000010">
    <property type="protein sequence ID" value="SIT17799.1"/>
    <property type="molecule type" value="Genomic_DNA"/>
</dbReference>
<dbReference type="InterPro" id="IPR036568">
    <property type="entry name" value="GGCT-like_sf"/>
</dbReference>
<evidence type="ECO:0000313" key="3">
    <source>
        <dbReference type="EMBL" id="SIT17799.1"/>
    </source>
</evidence>
<dbReference type="PANTHER" id="PTHR12192">
    <property type="entry name" value="CATION TRANSPORT PROTEIN CHAC-RELATED"/>
    <property type="match status" value="1"/>
</dbReference>
<reference evidence="3 4" key="1">
    <citation type="submission" date="2017-01" db="EMBL/GenBank/DDBJ databases">
        <authorList>
            <person name="Mah S.A."/>
            <person name="Swanson W.J."/>
            <person name="Moy G.W."/>
            <person name="Vacquier V.D."/>
        </authorList>
    </citation>
    <scope>NUCLEOTIDE SEQUENCE [LARGE SCALE GENOMIC DNA]</scope>
    <source>
        <strain evidence="3 4">DSM 11589</strain>
    </source>
</reference>
<dbReference type="Pfam" id="PF04752">
    <property type="entry name" value="ChaC"/>
    <property type="match status" value="1"/>
</dbReference>
<accession>A0A1N7Q516</accession>
<gene>
    <name evidence="3" type="ORF">SAMN05421779_11053</name>
</gene>
<dbReference type="CDD" id="cd06661">
    <property type="entry name" value="GGCT_like"/>
    <property type="match status" value="1"/>
</dbReference>
<dbReference type="STRING" id="80876.SAMN05421779_11053"/>
<dbReference type="SUPFAM" id="SSF110857">
    <property type="entry name" value="Gamma-glutamyl cyclotransferase-like"/>
    <property type="match status" value="1"/>
</dbReference>
<protein>
    <recommendedName>
        <fullName evidence="1">glutathione-specific gamma-glutamylcyclotransferase</fullName>
        <ecNumber evidence="1">4.3.2.7</ecNumber>
    </recommendedName>
</protein>
<sequence>MLSYDEALASWQDTPLGKTGTFLPLCSIMTVPLSFPEYWVFGYGSLMWNPGFEHQEAIAAEIDGYHRSFCIYSHHYRGTKSRPGLVLGLSPGGSCTGVAFRVAAARWPEVLEYLRERELLAYAYREAYLPVRLRDGRTRESFVVVADPAHRSYAGELPTPQAASIIMEACGHAGLNRDYLINTVRQLVQHGFRDAPLHELLKEVERQTGELDAGMGI</sequence>
<evidence type="ECO:0000256" key="1">
    <source>
        <dbReference type="ARBA" id="ARBA00012344"/>
    </source>
</evidence>
<dbReference type="InterPro" id="IPR006840">
    <property type="entry name" value="ChaC"/>
</dbReference>
<keyword evidence="4" id="KW-1185">Reference proteome</keyword>
<dbReference type="GO" id="GO:0006751">
    <property type="term" value="P:glutathione catabolic process"/>
    <property type="evidence" value="ECO:0007669"/>
    <property type="project" value="InterPro"/>
</dbReference>
<dbReference type="EC" id="4.3.2.7" evidence="1"/>
<dbReference type="GO" id="GO:0061928">
    <property type="term" value="F:glutathione specific gamma-glutamylcyclotransferase activity"/>
    <property type="evidence" value="ECO:0007669"/>
    <property type="project" value="UniProtKB-EC"/>
</dbReference>
<dbReference type="PANTHER" id="PTHR12192:SF2">
    <property type="entry name" value="GLUTATHIONE-SPECIFIC GAMMA-GLUTAMYLCYCLOTRANSFERASE 2"/>
    <property type="match status" value="1"/>
</dbReference>
<evidence type="ECO:0000313" key="4">
    <source>
        <dbReference type="Proteomes" id="UP000185678"/>
    </source>
</evidence>